<dbReference type="InterPro" id="IPR020277">
    <property type="entry name" value="DUF2624"/>
</dbReference>
<reference evidence="1 2" key="1">
    <citation type="submission" date="2020-09" db="EMBL/GenBank/DDBJ databases">
        <title>Draft Genome Sequences of Oil-Oxidizing Bacteria Halomonas titanicae, Marinobacter lutaoensis, and Virgibacillus halodenitrificans Isolated from Highly Saline Environments.</title>
        <authorList>
            <person name="Grouzdev D.S."/>
            <person name="Sokolova D.S."/>
            <person name="Semenova E.M."/>
            <person name="Borzenkov I.A."/>
            <person name="Bidzhieva S.K."/>
            <person name="Poltaraus A.B."/>
            <person name="Nazina T.N."/>
        </authorList>
    </citation>
    <scope>NUCLEOTIDE SEQUENCE [LARGE SCALE GENOMIC DNA]</scope>
    <source>
        <strain evidence="1 2">VKM B-3472D</strain>
    </source>
</reference>
<dbReference type="EMBL" id="JACWEZ010000004">
    <property type="protein sequence ID" value="MBD1222816.1"/>
    <property type="molecule type" value="Genomic_DNA"/>
</dbReference>
<keyword evidence="2" id="KW-1185">Reference proteome</keyword>
<protein>
    <submittedName>
        <fullName evidence="1">DUF2624 domain-containing protein</fullName>
    </submittedName>
</protein>
<accession>A0ABR7VNE0</accession>
<evidence type="ECO:0000313" key="1">
    <source>
        <dbReference type="EMBL" id="MBD1222816.1"/>
    </source>
</evidence>
<organism evidence="1 2">
    <name type="scientific">Virgibacillus halodenitrificans</name>
    <name type="common">Bacillus halodenitrificans</name>
    <dbReference type="NCBI Taxonomy" id="1482"/>
    <lineage>
        <taxon>Bacteria</taxon>
        <taxon>Bacillati</taxon>
        <taxon>Bacillota</taxon>
        <taxon>Bacilli</taxon>
        <taxon>Bacillales</taxon>
        <taxon>Bacillaceae</taxon>
        <taxon>Virgibacillus</taxon>
    </lineage>
</organism>
<dbReference type="RefSeq" id="WP_019377964.1">
    <property type="nucleotide sequence ID" value="NZ_CP126077.1"/>
</dbReference>
<gene>
    <name evidence="1" type="ORF">IC602_09375</name>
</gene>
<name>A0ABR7VNE0_VIRHA</name>
<sequence>MSTFIKGLIKNKLKQITVDELINYGKEYGFAINQTEAKQIINYLHKKPIDPFTSNGRELMFRDLARITDLETARKAQKVFYKLIKSYGVEHLFNE</sequence>
<evidence type="ECO:0000313" key="2">
    <source>
        <dbReference type="Proteomes" id="UP000621631"/>
    </source>
</evidence>
<dbReference type="Pfam" id="PF11116">
    <property type="entry name" value="DUF2624"/>
    <property type="match status" value="1"/>
</dbReference>
<proteinExistence type="predicted"/>
<comment type="caution">
    <text evidence="1">The sequence shown here is derived from an EMBL/GenBank/DDBJ whole genome shotgun (WGS) entry which is preliminary data.</text>
</comment>
<dbReference type="Proteomes" id="UP000621631">
    <property type="component" value="Unassembled WGS sequence"/>
</dbReference>